<dbReference type="SUPFAM" id="SSF54236">
    <property type="entry name" value="Ubiquitin-like"/>
    <property type="match status" value="1"/>
</dbReference>
<gene>
    <name evidence="3" type="ORF">VFPBJ_02932</name>
</gene>
<feature type="compositionally biased region" description="Basic and acidic residues" evidence="1">
    <location>
        <begin position="109"/>
        <end position="118"/>
    </location>
</feature>
<name>A0A179H1Y2_PURLI</name>
<protein>
    <submittedName>
        <fullName evidence="3">Ubiquitin supergroup</fullName>
    </submittedName>
</protein>
<proteinExistence type="predicted"/>
<sequence length="512" mass="57495">MADGGAATSPPKRLKKLPFKPTALRKTSLPKHASSDDDKNAPDDNNNNNNNNDDDGLALFRRAKEMEPIVAAERERRLKKKQQREEEKRKRASIKLGKRPLQEDGDDVDAAHHDDGPSWEHGSPSKEPPSTAESAAGLGPNPVSLDKSTTVEKESFSDLVTPPASKRTRIGLTPTETPIPSFEEAEEVAVDSPSTRLLRSNRKAATPIKSSPQRAAPRAYDVVIPIDSDSESDAVFATPSRRRRSTSGLVVVDDSPALLPPDDEDAEFEEYVRKAEQQRARDQAMMDSGTDTGTPAPKEQVEIVVTSQVANTSSFRARFLYTRPLKVVRDTWMAVQEQKGATLPVQSADDIILTWRRKRVYVTSTLLHLGIRPRHGRVWVDGNSRDGLMEDGKRVHMEAWTPELFQDMEREEEQRLKREAGELSEEEYIDEEPPAPEIKIRVILEAKGLEDVRLTVRPETTVETLATGFRKERGVGSDTQLRVRFDGEWLDEHVTMEEADVEDMNKFEVHFR</sequence>
<evidence type="ECO:0000313" key="4">
    <source>
        <dbReference type="Proteomes" id="UP000078240"/>
    </source>
</evidence>
<dbReference type="InterPro" id="IPR000626">
    <property type="entry name" value="Ubiquitin-like_dom"/>
</dbReference>
<comment type="caution">
    <text evidence="3">The sequence shown here is derived from an EMBL/GenBank/DDBJ whole genome shotgun (WGS) entry which is preliminary data.</text>
</comment>
<dbReference type="EMBL" id="LSBH01000002">
    <property type="protein sequence ID" value="OAQ84164.1"/>
    <property type="molecule type" value="Genomic_DNA"/>
</dbReference>
<reference evidence="3 4" key="1">
    <citation type="submission" date="2016-01" db="EMBL/GenBank/DDBJ databases">
        <title>Biosynthesis of antibiotic leucinostatins and their inhibition on Phytophthora in bio-control Purpureocillium lilacinum.</title>
        <authorList>
            <person name="Wang G."/>
            <person name="Liu Z."/>
            <person name="Lin R."/>
            <person name="Li E."/>
            <person name="Mao Z."/>
            <person name="Ling J."/>
            <person name="Yin W."/>
            <person name="Xie B."/>
        </authorList>
    </citation>
    <scope>NUCLEOTIDE SEQUENCE [LARGE SCALE GENOMIC DNA]</scope>
    <source>
        <strain evidence="3">PLBJ-1</strain>
    </source>
</reference>
<organism evidence="3 4">
    <name type="scientific">Purpureocillium lilacinum</name>
    <name type="common">Paecilomyces lilacinus</name>
    <dbReference type="NCBI Taxonomy" id="33203"/>
    <lineage>
        <taxon>Eukaryota</taxon>
        <taxon>Fungi</taxon>
        <taxon>Dikarya</taxon>
        <taxon>Ascomycota</taxon>
        <taxon>Pezizomycotina</taxon>
        <taxon>Sordariomycetes</taxon>
        <taxon>Hypocreomycetidae</taxon>
        <taxon>Hypocreales</taxon>
        <taxon>Ophiocordycipitaceae</taxon>
        <taxon>Purpureocillium</taxon>
    </lineage>
</organism>
<dbReference type="InterPro" id="IPR029071">
    <property type="entry name" value="Ubiquitin-like_domsf"/>
</dbReference>
<dbReference type="InterPro" id="IPR022617">
    <property type="entry name" value="Rad60/SUMO-like_dom"/>
</dbReference>
<feature type="region of interest" description="Disordered" evidence="1">
    <location>
        <begin position="277"/>
        <end position="296"/>
    </location>
</feature>
<feature type="compositionally biased region" description="Basic and acidic residues" evidence="1">
    <location>
        <begin position="62"/>
        <end position="76"/>
    </location>
</feature>
<dbReference type="PROSITE" id="PS50053">
    <property type="entry name" value="UBIQUITIN_2"/>
    <property type="match status" value="1"/>
</dbReference>
<evidence type="ECO:0000313" key="3">
    <source>
        <dbReference type="EMBL" id="OAQ84164.1"/>
    </source>
</evidence>
<dbReference type="Pfam" id="PF11976">
    <property type="entry name" value="Rad60-SLD"/>
    <property type="match status" value="1"/>
</dbReference>
<feature type="compositionally biased region" description="Basic and acidic residues" evidence="1">
    <location>
        <begin position="33"/>
        <end position="42"/>
    </location>
</feature>
<feature type="domain" description="Ubiquitin-like" evidence="2">
    <location>
        <begin position="440"/>
        <end position="512"/>
    </location>
</feature>
<dbReference type="Gene3D" id="3.10.20.90">
    <property type="entry name" value="Phosphatidylinositol 3-kinase Catalytic Subunit, Chain A, domain 1"/>
    <property type="match status" value="1"/>
</dbReference>
<dbReference type="AlphaFoldDB" id="A0A179H1Y2"/>
<feature type="region of interest" description="Disordered" evidence="1">
    <location>
        <begin position="1"/>
        <end position="216"/>
    </location>
</feature>
<evidence type="ECO:0000256" key="1">
    <source>
        <dbReference type="SAM" id="MobiDB-lite"/>
    </source>
</evidence>
<evidence type="ECO:0000259" key="2">
    <source>
        <dbReference type="PROSITE" id="PS50053"/>
    </source>
</evidence>
<dbReference type="Proteomes" id="UP000078240">
    <property type="component" value="Unassembled WGS sequence"/>
</dbReference>
<accession>A0A179H1Y2</accession>